<feature type="domain" description="Alpha fucosidase A-like C-terminal" evidence="2">
    <location>
        <begin position="664"/>
        <end position="710"/>
    </location>
</feature>
<dbReference type="Pfam" id="PF22124">
    <property type="entry name" value="Glyco_hydro_95_cat"/>
    <property type="match status" value="1"/>
</dbReference>
<dbReference type="Proteomes" id="UP000284277">
    <property type="component" value="Unassembled WGS sequence"/>
</dbReference>
<dbReference type="InterPro" id="IPR027414">
    <property type="entry name" value="GH95_N_dom"/>
</dbReference>
<accession>A0A419SVM9</accession>
<comment type="caution">
    <text evidence="4">The sequence shown here is derived from an EMBL/GenBank/DDBJ whole genome shotgun (WGS) entry which is preliminary data.</text>
</comment>
<dbReference type="PANTHER" id="PTHR31084:SF0">
    <property type="entry name" value="ALPHA-L-FUCOSIDASE 2"/>
    <property type="match status" value="1"/>
</dbReference>
<proteinExistence type="predicted"/>
<dbReference type="InterPro" id="IPR049053">
    <property type="entry name" value="AFCA-like_C"/>
</dbReference>
<evidence type="ECO:0000313" key="5">
    <source>
        <dbReference type="Proteomes" id="UP000284277"/>
    </source>
</evidence>
<dbReference type="Gene3D" id="1.50.10.10">
    <property type="match status" value="1"/>
</dbReference>
<dbReference type="EMBL" id="MCIA01000032">
    <property type="protein sequence ID" value="RKD29269.1"/>
    <property type="molecule type" value="Genomic_DNA"/>
</dbReference>
<dbReference type="RefSeq" id="WP_120198103.1">
    <property type="nucleotide sequence ID" value="NZ_MCIA01000032.1"/>
</dbReference>
<reference evidence="4 5" key="1">
    <citation type="submission" date="2016-08" db="EMBL/GenBank/DDBJ databases">
        <title>A new outlook on sporulation: Clostridium algidixylanolyticum.</title>
        <authorList>
            <person name="Poppleton D.I."/>
            <person name="Gribaldo S."/>
        </authorList>
    </citation>
    <scope>NUCLEOTIDE SEQUENCE [LARGE SCALE GENOMIC DNA]</scope>
    <source>
        <strain evidence="4 5">SPL73</strain>
    </source>
</reference>
<feature type="domain" description="Glycosyl hydrolase family 95 catalytic" evidence="3">
    <location>
        <begin position="253"/>
        <end position="662"/>
    </location>
</feature>
<dbReference type="PIRSF" id="PIRSF007663">
    <property type="entry name" value="UCP007663"/>
    <property type="match status" value="1"/>
</dbReference>
<organism evidence="4 5">
    <name type="scientific">Lacrimispora algidixylanolytica</name>
    <dbReference type="NCBI Taxonomy" id="94868"/>
    <lineage>
        <taxon>Bacteria</taxon>
        <taxon>Bacillati</taxon>
        <taxon>Bacillota</taxon>
        <taxon>Clostridia</taxon>
        <taxon>Lachnospirales</taxon>
        <taxon>Lachnospiraceae</taxon>
        <taxon>Lacrimispora</taxon>
    </lineage>
</organism>
<dbReference type="Pfam" id="PF14498">
    <property type="entry name" value="Glyco_hyd_65N_2"/>
    <property type="match status" value="1"/>
</dbReference>
<keyword evidence="5" id="KW-1185">Reference proteome</keyword>
<feature type="domain" description="Glycosyl hydrolase family 95 N-terminal" evidence="1">
    <location>
        <begin position="3"/>
        <end position="242"/>
    </location>
</feature>
<dbReference type="OrthoDB" id="9802600at2"/>
<dbReference type="GO" id="GO:0005975">
    <property type="term" value="P:carbohydrate metabolic process"/>
    <property type="evidence" value="ECO:0007669"/>
    <property type="project" value="InterPro"/>
</dbReference>
<gene>
    <name evidence="4" type="ORF">BET01_07890</name>
</gene>
<evidence type="ECO:0000313" key="4">
    <source>
        <dbReference type="EMBL" id="RKD29269.1"/>
    </source>
</evidence>
<dbReference type="InterPro" id="IPR054363">
    <property type="entry name" value="GH95_cat"/>
</dbReference>
<dbReference type="SUPFAM" id="SSF48208">
    <property type="entry name" value="Six-hairpin glycosidases"/>
    <property type="match status" value="1"/>
</dbReference>
<dbReference type="InterPro" id="IPR016518">
    <property type="entry name" value="Alpha-L-fucosidase"/>
</dbReference>
<evidence type="ECO:0000259" key="2">
    <source>
        <dbReference type="Pfam" id="PF21307"/>
    </source>
</evidence>
<dbReference type="Pfam" id="PF21307">
    <property type="entry name" value="Glyco_hydro_95_C"/>
    <property type="match status" value="1"/>
</dbReference>
<dbReference type="AlphaFoldDB" id="A0A419SVM9"/>
<evidence type="ECO:0000259" key="1">
    <source>
        <dbReference type="Pfam" id="PF14498"/>
    </source>
</evidence>
<dbReference type="GO" id="GO:0004560">
    <property type="term" value="F:alpha-L-fucosidase activity"/>
    <property type="evidence" value="ECO:0007669"/>
    <property type="project" value="InterPro"/>
</dbReference>
<dbReference type="InterPro" id="IPR012341">
    <property type="entry name" value="6hp_glycosidase-like_sf"/>
</dbReference>
<dbReference type="PANTHER" id="PTHR31084">
    <property type="entry name" value="ALPHA-L-FUCOSIDASE 2"/>
    <property type="match status" value="1"/>
</dbReference>
<protein>
    <submittedName>
        <fullName evidence="4">Uncharacterized protein</fullName>
    </submittedName>
</protein>
<dbReference type="InterPro" id="IPR008928">
    <property type="entry name" value="6-hairpin_glycosidase_sf"/>
</dbReference>
<evidence type="ECO:0000259" key="3">
    <source>
        <dbReference type="Pfam" id="PF22124"/>
    </source>
</evidence>
<sequence>MKLFYTKPAMKWEETLPIGNGSLGAMIWGDAKKECLGLNEESLWSGYYHDKNNNKAFEHLEECRRLVEGEAFEQAEKVIRENMLGEYNESYMPLGNLYFTFDHGEEIKNYKRSLDLEHSVSKVSYQIGEHRYTREYFASYPAKAIFIKLQCNSPALNFKVSFESEMSSETTYSLDGLKITGVCPEHVDPSYIDVNENPVIQGDKGMKFHAGLSVIKCDGTIEKEEQSISITNASTVILAFSAVKEPEYNPSMSYDEMKEIHIKDYRALYEKVELYLGEDNDLTTDERLERLRKGEEDNSLYVLFFQYGRYLLISSSRQGSLPANLQGIWSWQFRAPWSCNWTTNINAQMNYWLAQSCNLKECLPPYFELVNKLCEEGKKTAKVHYNCRGFVHHHNADYWCNTNPVGVAYGVDHGEEESVTWSMWPMGGAWLTSELFRHYEYNPDEEFLKDTVYPVLKESAMFLIDWLYEYEGNYVTCPSTSPENKFKAPSGAPSSVAMSSAMDLAIIREVFGNFQKTCEILKIDDEILEEISERLSKLTPFKVGSKGQLLEWNKEFEECEPGHRHLSHLYGMFPGEIFEGDEKLTEACKKSMSLRLSSGSGHTGWSCAWIINLFAVLGDAENAYHYLNTLLTRSTYENLWSAHPPFQIDGNFGGAAGLANMMVQDRNGEIKILPAMPAQFGTGYVKGLRIKNGKTVDINWVDGELNSYRIY</sequence>
<name>A0A419SVM9_9FIRM</name>